<gene>
    <name evidence="1" type="ORF">K1T71_012293</name>
</gene>
<accession>A0ACC1CL74</accession>
<proteinExistence type="predicted"/>
<dbReference type="EMBL" id="CM034408">
    <property type="protein sequence ID" value="KAJ0172320.1"/>
    <property type="molecule type" value="Genomic_DNA"/>
</dbReference>
<organism evidence="1 2">
    <name type="scientific">Dendrolimus kikuchii</name>
    <dbReference type="NCBI Taxonomy" id="765133"/>
    <lineage>
        <taxon>Eukaryota</taxon>
        <taxon>Metazoa</taxon>
        <taxon>Ecdysozoa</taxon>
        <taxon>Arthropoda</taxon>
        <taxon>Hexapoda</taxon>
        <taxon>Insecta</taxon>
        <taxon>Pterygota</taxon>
        <taxon>Neoptera</taxon>
        <taxon>Endopterygota</taxon>
        <taxon>Lepidoptera</taxon>
        <taxon>Glossata</taxon>
        <taxon>Ditrysia</taxon>
        <taxon>Bombycoidea</taxon>
        <taxon>Lasiocampidae</taxon>
        <taxon>Dendrolimus</taxon>
    </lineage>
</organism>
<evidence type="ECO:0000313" key="1">
    <source>
        <dbReference type="EMBL" id="KAJ0172320.1"/>
    </source>
</evidence>
<reference evidence="1 2" key="1">
    <citation type="journal article" date="2021" name="Front. Genet.">
        <title>Chromosome-Level Genome Assembly Reveals Significant Gene Expansion in the Toll and IMD Signaling Pathways of Dendrolimus kikuchii.</title>
        <authorList>
            <person name="Zhou J."/>
            <person name="Wu P."/>
            <person name="Xiong Z."/>
            <person name="Liu N."/>
            <person name="Zhao N."/>
            <person name="Ji M."/>
            <person name="Qiu Y."/>
            <person name="Yang B."/>
        </authorList>
    </citation>
    <scope>NUCLEOTIDE SEQUENCE [LARGE SCALE GENOMIC DNA]</scope>
    <source>
        <strain evidence="1">Ann1</strain>
    </source>
</reference>
<name>A0ACC1CL74_9NEOP</name>
<keyword evidence="2" id="KW-1185">Reference proteome</keyword>
<comment type="caution">
    <text evidence="1">The sequence shown here is derived from an EMBL/GenBank/DDBJ whole genome shotgun (WGS) entry which is preliminary data.</text>
</comment>
<evidence type="ECO:0000313" key="2">
    <source>
        <dbReference type="Proteomes" id="UP000824533"/>
    </source>
</evidence>
<dbReference type="Proteomes" id="UP000824533">
    <property type="component" value="Linkage Group LG22"/>
</dbReference>
<protein>
    <submittedName>
        <fullName evidence="1">Uncharacterized protein</fullName>
    </submittedName>
</protein>
<sequence length="1626" mass="182186">MVIAYTYNNEMSTSFEHSAMKSSFSLSSLRSAPAPAGGRCDQLERPYHSLTKKRKEPCREAWRRSWGSAASGGSAGDDLWPLLQHHYDYIMDNQIIDSCKEANGELLSHNSPTLQSGPRLLNPTTGFNRQWSLNQLIAEFNELCQWLTHVQEEIYSSPENLSSRKLRMSRMSELVSVEPRRVKFIEQATAILERIPEASAEVTWRIEHLKIKWEALRLLLSPDQQRTDDSSDTVVCTLIVYIEKEYTAHELRCLRRWLHCMEGRLPPPSLAAARAAPYHELLRKLREHQVLQRDVECHGRIVSSVVRLCAGGDAARALERRWHLLYLRAIEWQCHLEACLAKIDSQGGVSVEAASDSDDEPALKQPRLSRRGSPKRQRTPVNRRSRDCSADSRQSASEDEQEYVLSYTWRGFGSDCESEFMRNGHEKMADERLVPGACDDMDQKTTDQTVPVTIDQLDGLDIHNTVTIEEKVRTPPTVIKRKKPVDTSKFNQTDRKSKHLGTFYFRHLDTDSDRQMIETDEKSQEESSEEEWTYVGSPKIGNEDSTDIMTSSVEIQCELTLDNTKEKPPSPKSKLESPTPDLIRLDQNTRCKDIERLVNQAEELVQKAQHMSKKKGPRNFKPLTFEEEGKAANKNKMSRIKEWLNQSSDGKSDNNQGTESYDASGEYTTESEVDTSLTSEERNIHSSMDMSTSTCTVTPTHHAKVQLRKKRAGNSARPWSVSCLSQLSGAGASLAATPNADGAISHNMSISESALNTLASPQRVTPTNSNSKLRGSSTTVQGHVSSTNTMTEACTSCVEANDKQCWLRRKRLKLRRHNNSNVRRERLVKSLSFCGRLSPEIEDKHERSAASDPATSRKSRFDTTSTSGNDSDEPDKQQLPTIATLRKSIEKTHISQRETDSAIPEQNESESVAPSFKLGPAGGVVRPRLARSLERDKNFIALSLGDPNELWDLSMEKDSDVDKSVTAGTEEHSSFSEQAWDFYQEKYNSEPYSEAPDSDAARRLLEFGDDYRAFIDSQSDCCSSLSAQPENEQSPSGTRRRRPPSEVSRERSLPRYKRPTRTSPVETPSRRPRKPMSSAERKKSLLDSFERCRNNTSLESSESARRRKPSESERKNNKRSPEFDLLNVQALSRRRHSSNLTSDEVNSSLEYTEVNNRPDILDSVNRRRRTEKDGETELQKVALSELRRRSMESADSEMEACGPLRGGVWGADADSEGESAALVRASRSQLEAAEALMARHEGSAPVDYTEVVSRCRENINLLDAALAGGSLSTTLQRDVRAVSARWSALRVAATRRGGARRLRREMAALRETLDDICEPGDCAPQPHTRVQLHRRIEELKDRLARLLECKVSMLKLTVSVRRALGEMDSDDNGLATDLAALLAAWEDAHQRTSNELLSLEKAVNAWAEWESALRELQGALRGDLATIESLRDRGTTIGDTNEVAAQIRQLAASLVEKKKGGSTCDSLSDSGISDGDSDGAGTRARRLGALRELARRLQAALAPNSPAHRAIAKRMEQTENEVRTLQESCRALVEQSIPDFKIEDETRDSTIAAISGNKTGSGDPDYSPRGGWLWRVLRSSLPIQLCLVALLLAAWLVERPRCCDALNSLAQTFTPQLRYVRGPPPV</sequence>